<keyword evidence="2" id="KW-0805">Transcription regulation</keyword>
<evidence type="ECO:0000256" key="2">
    <source>
        <dbReference type="ARBA" id="ARBA00023015"/>
    </source>
</evidence>
<dbReference type="GO" id="GO:0003677">
    <property type="term" value="F:DNA binding"/>
    <property type="evidence" value="ECO:0007669"/>
    <property type="project" value="UniProtKB-KW"/>
</dbReference>
<evidence type="ECO:0000256" key="1">
    <source>
        <dbReference type="ARBA" id="ARBA00004123"/>
    </source>
</evidence>
<feature type="domain" description="HTH myb-type" evidence="8">
    <location>
        <begin position="62"/>
        <end position="116"/>
    </location>
</feature>
<reference evidence="9 10" key="1">
    <citation type="journal article" date="2015" name="Proc. Natl. Acad. Sci. U.S.A.">
        <title>The resurrection genome of Boea hygrometrica: A blueprint for survival of dehydration.</title>
        <authorList>
            <person name="Xiao L."/>
            <person name="Yang G."/>
            <person name="Zhang L."/>
            <person name="Yang X."/>
            <person name="Zhao S."/>
            <person name="Ji Z."/>
            <person name="Zhou Q."/>
            <person name="Hu M."/>
            <person name="Wang Y."/>
            <person name="Chen M."/>
            <person name="Xu Y."/>
            <person name="Jin H."/>
            <person name="Xiao X."/>
            <person name="Hu G."/>
            <person name="Bao F."/>
            <person name="Hu Y."/>
            <person name="Wan P."/>
            <person name="Li L."/>
            <person name="Deng X."/>
            <person name="Kuang T."/>
            <person name="Xiang C."/>
            <person name="Zhu J.K."/>
            <person name="Oliver M.J."/>
            <person name="He Y."/>
        </authorList>
    </citation>
    <scope>NUCLEOTIDE SEQUENCE [LARGE SCALE GENOMIC DNA]</scope>
    <source>
        <strain evidence="10">cv. XS01</strain>
    </source>
</reference>
<dbReference type="SMART" id="SM00717">
    <property type="entry name" value="SANT"/>
    <property type="match status" value="2"/>
</dbReference>
<dbReference type="EMBL" id="KQ997528">
    <property type="protein sequence ID" value="KZV44152.1"/>
    <property type="molecule type" value="Genomic_DNA"/>
</dbReference>
<sequence length="501" mass="55850">MGRSPCCEKVGLRRGRWTEEEDQKLRNYILANGEGSWKSLPRNAGLLRCGKSCRLRWVNYLRSDLKRGKFSAEEDEIIINLHASMGNKWSVIAGVLPGRTDNEIKNYWNSHLGKKNRQLPETQHQLRRPAAKASVWKIIRTSSSSSSVVALSGHHHSQIICSSSTAAHSSVIEDDFIPELGPETSDCSSKQIRLVTEKHDYFLKLDTYRKGLAGGSSSSGNRPKCKEAMSTPSRASPTSRPRPGENGDISVSSNDSSEISNMEENSRSIAIKNIYSTVGLYEIVEAISVFGKVTGALFVNAFDGLKCCQIRFESLDSSRRAISVGKITVGSQEYPVHPLESLDSSRRAISAGKITVGSEEYPVHPLDVVDVLAFRIKNISQKTSDHDIHHMCKSLGELVGLARTSKESVDAFFNVRNKKIHLNILQRLNSTVIDDCGWSADLLRRNTLDEDSRCKLESQISDQMNEMRRQVMMDKINLEDLETLLFSILHIQEQASLSDAN</sequence>
<dbReference type="Proteomes" id="UP000250235">
    <property type="component" value="Unassembled WGS sequence"/>
</dbReference>
<evidence type="ECO:0000256" key="6">
    <source>
        <dbReference type="SAM" id="MobiDB-lite"/>
    </source>
</evidence>
<dbReference type="OrthoDB" id="1923695at2759"/>
<dbReference type="PANTHER" id="PTHR47999:SF6">
    <property type="entry name" value="MYB-RELATED PROTEIN P"/>
    <property type="match status" value="1"/>
</dbReference>
<dbReference type="InterPro" id="IPR009057">
    <property type="entry name" value="Homeodomain-like_sf"/>
</dbReference>
<evidence type="ECO:0000256" key="5">
    <source>
        <dbReference type="ARBA" id="ARBA00023242"/>
    </source>
</evidence>
<keyword evidence="5" id="KW-0539">Nucleus</keyword>
<feature type="region of interest" description="Disordered" evidence="6">
    <location>
        <begin position="213"/>
        <end position="261"/>
    </location>
</feature>
<feature type="domain" description="Myb-like" evidence="7">
    <location>
        <begin position="62"/>
        <end position="112"/>
    </location>
</feature>
<evidence type="ECO:0000256" key="3">
    <source>
        <dbReference type="ARBA" id="ARBA00023125"/>
    </source>
</evidence>
<comment type="subcellular location">
    <subcellularLocation>
        <location evidence="1">Nucleus</location>
    </subcellularLocation>
</comment>
<gene>
    <name evidence="9" type="ORF">F511_26431</name>
</gene>
<dbReference type="AlphaFoldDB" id="A0A2Z7CAX9"/>
<proteinExistence type="predicted"/>
<evidence type="ECO:0000313" key="9">
    <source>
        <dbReference type="EMBL" id="KZV44152.1"/>
    </source>
</evidence>
<keyword evidence="3 9" id="KW-0238">DNA-binding</keyword>
<dbReference type="InterPro" id="IPR035979">
    <property type="entry name" value="RBD_domain_sf"/>
</dbReference>
<dbReference type="Pfam" id="PF00249">
    <property type="entry name" value="Myb_DNA-binding"/>
    <property type="match status" value="2"/>
</dbReference>
<dbReference type="PROSITE" id="PS50090">
    <property type="entry name" value="MYB_LIKE"/>
    <property type="match status" value="2"/>
</dbReference>
<dbReference type="PROSITE" id="PS51294">
    <property type="entry name" value="HTH_MYB"/>
    <property type="match status" value="2"/>
</dbReference>
<dbReference type="PANTHER" id="PTHR47999">
    <property type="entry name" value="TRANSCRIPTION FACTOR MYB8-RELATED-RELATED"/>
    <property type="match status" value="1"/>
</dbReference>
<organism evidence="9 10">
    <name type="scientific">Dorcoceras hygrometricum</name>
    <dbReference type="NCBI Taxonomy" id="472368"/>
    <lineage>
        <taxon>Eukaryota</taxon>
        <taxon>Viridiplantae</taxon>
        <taxon>Streptophyta</taxon>
        <taxon>Embryophyta</taxon>
        <taxon>Tracheophyta</taxon>
        <taxon>Spermatophyta</taxon>
        <taxon>Magnoliopsida</taxon>
        <taxon>eudicotyledons</taxon>
        <taxon>Gunneridae</taxon>
        <taxon>Pentapetalae</taxon>
        <taxon>asterids</taxon>
        <taxon>lamiids</taxon>
        <taxon>Lamiales</taxon>
        <taxon>Gesneriaceae</taxon>
        <taxon>Didymocarpoideae</taxon>
        <taxon>Trichosporeae</taxon>
        <taxon>Loxocarpinae</taxon>
        <taxon>Dorcoceras</taxon>
    </lineage>
</organism>
<feature type="compositionally biased region" description="Low complexity" evidence="6">
    <location>
        <begin position="230"/>
        <end position="241"/>
    </location>
</feature>
<dbReference type="InterPro" id="IPR001005">
    <property type="entry name" value="SANT/Myb"/>
</dbReference>
<evidence type="ECO:0000259" key="8">
    <source>
        <dbReference type="PROSITE" id="PS51294"/>
    </source>
</evidence>
<keyword evidence="10" id="KW-1185">Reference proteome</keyword>
<evidence type="ECO:0000256" key="4">
    <source>
        <dbReference type="ARBA" id="ARBA00023163"/>
    </source>
</evidence>
<evidence type="ECO:0000313" key="10">
    <source>
        <dbReference type="Proteomes" id="UP000250235"/>
    </source>
</evidence>
<evidence type="ECO:0000259" key="7">
    <source>
        <dbReference type="PROSITE" id="PS50090"/>
    </source>
</evidence>
<dbReference type="InterPro" id="IPR015495">
    <property type="entry name" value="Myb_TF_plants"/>
</dbReference>
<dbReference type="SUPFAM" id="SSF54928">
    <property type="entry name" value="RNA-binding domain, RBD"/>
    <property type="match status" value="1"/>
</dbReference>
<accession>A0A2Z7CAX9</accession>
<dbReference type="Gene3D" id="1.10.10.60">
    <property type="entry name" value="Homeodomain-like"/>
    <property type="match status" value="2"/>
</dbReference>
<protein>
    <submittedName>
        <fullName evidence="9">MYB-like DNA-binding domain protein</fullName>
    </submittedName>
</protein>
<dbReference type="FunFam" id="1.10.10.60:FF:000121">
    <property type="entry name" value="Myb transcription factor"/>
    <property type="match status" value="1"/>
</dbReference>
<dbReference type="SUPFAM" id="SSF46689">
    <property type="entry name" value="Homeodomain-like"/>
    <property type="match status" value="1"/>
</dbReference>
<dbReference type="InterPro" id="IPR017930">
    <property type="entry name" value="Myb_dom"/>
</dbReference>
<feature type="domain" description="HTH myb-type" evidence="8">
    <location>
        <begin position="9"/>
        <end position="61"/>
    </location>
</feature>
<name>A0A2Z7CAX9_9LAMI</name>
<keyword evidence="4" id="KW-0804">Transcription</keyword>
<feature type="compositionally biased region" description="Low complexity" evidence="6">
    <location>
        <begin position="249"/>
        <end position="261"/>
    </location>
</feature>
<dbReference type="GO" id="GO:0005634">
    <property type="term" value="C:nucleus"/>
    <property type="evidence" value="ECO:0007669"/>
    <property type="project" value="UniProtKB-SubCell"/>
</dbReference>
<dbReference type="CDD" id="cd00167">
    <property type="entry name" value="SANT"/>
    <property type="match status" value="2"/>
</dbReference>
<feature type="domain" description="Myb-like" evidence="7">
    <location>
        <begin position="9"/>
        <end position="61"/>
    </location>
</feature>